<dbReference type="EMBL" id="JARIHO010000031">
    <property type="protein sequence ID" value="KAJ7336103.1"/>
    <property type="molecule type" value="Genomic_DNA"/>
</dbReference>
<reference evidence="2" key="1">
    <citation type="submission" date="2023-03" db="EMBL/GenBank/DDBJ databases">
        <title>Massive genome expansion in bonnet fungi (Mycena s.s.) driven by repeated elements and novel gene families across ecological guilds.</title>
        <authorList>
            <consortium name="Lawrence Berkeley National Laboratory"/>
            <person name="Harder C.B."/>
            <person name="Miyauchi S."/>
            <person name="Viragh M."/>
            <person name="Kuo A."/>
            <person name="Thoen E."/>
            <person name="Andreopoulos B."/>
            <person name="Lu D."/>
            <person name="Skrede I."/>
            <person name="Drula E."/>
            <person name="Henrissat B."/>
            <person name="Morin E."/>
            <person name="Kohler A."/>
            <person name="Barry K."/>
            <person name="LaButti K."/>
            <person name="Morin E."/>
            <person name="Salamov A."/>
            <person name="Lipzen A."/>
            <person name="Mereny Z."/>
            <person name="Hegedus B."/>
            <person name="Baldrian P."/>
            <person name="Stursova M."/>
            <person name="Weitz H."/>
            <person name="Taylor A."/>
            <person name="Grigoriev I.V."/>
            <person name="Nagy L.G."/>
            <person name="Martin F."/>
            <person name="Kauserud H."/>
        </authorList>
    </citation>
    <scope>NUCLEOTIDE SEQUENCE</scope>
    <source>
        <strain evidence="2">CBHHK002</strain>
    </source>
</reference>
<proteinExistence type="predicted"/>
<dbReference type="Proteomes" id="UP001218218">
    <property type="component" value="Unassembled WGS sequence"/>
</dbReference>
<evidence type="ECO:0000256" key="1">
    <source>
        <dbReference type="SAM" id="MobiDB-lite"/>
    </source>
</evidence>
<feature type="region of interest" description="Disordered" evidence="1">
    <location>
        <begin position="21"/>
        <end position="45"/>
    </location>
</feature>
<organism evidence="2 3">
    <name type="scientific">Mycena albidolilacea</name>
    <dbReference type="NCBI Taxonomy" id="1033008"/>
    <lineage>
        <taxon>Eukaryota</taxon>
        <taxon>Fungi</taxon>
        <taxon>Dikarya</taxon>
        <taxon>Basidiomycota</taxon>
        <taxon>Agaricomycotina</taxon>
        <taxon>Agaricomycetes</taxon>
        <taxon>Agaricomycetidae</taxon>
        <taxon>Agaricales</taxon>
        <taxon>Marasmiineae</taxon>
        <taxon>Mycenaceae</taxon>
        <taxon>Mycena</taxon>
    </lineage>
</organism>
<evidence type="ECO:0000313" key="3">
    <source>
        <dbReference type="Proteomes" id="UP001218218"/>
    </source>
</evidence>
<feature type="region of interest" description="Disordered" evidence="1">
    <location>
        <begin position="156"/>
        <end position="179"/>
    </location>
</feature>
<sequence>MAYGNCGTYISLASHCPHPLPSSSHNLPPPPLPFSASIPKRRRAASPVRDDDIEICDLICEDFNIIVATPLPRAPLPQTSTGRGASFDPFIACASPRAVSHFLPTCPDMLYFPPHSLLAAHTSEEPPWRRLNIPPRTTPHQRNLALYHDEPTTLRDAQSVPDTEPAAPAHAPPPNVRNSCPLSRRVRALQLVCNGVSSTTFVRLVPPLSHLRPSNKIPFLNPQLSSLPFQPLPSPLPKNTTVEAIVFPSDSASSPRPPWCGTFIVNDIQRTIC</sequence>
<accession>A0AAD6ZSL2</accession>
<evidence type="ECO:0000313" key="2">
    <source>
        <dbReference type="EMBL" id="KAJ7336103.1"/>
    </source>
</evidence>
<gene>
    <name evidence="2" type="ORF">DFH08DRAFT_1082990</name>
</gene>
<dbReference type="AlphaFoldDB" id="A0AAD6ZSL2"/>
<name>A0AAD6ZSL2_9AGAR</name>
<protein>
    <submittedName>
        <fullName evidence="2">Uncharacterized protein</fullName>
    </submittedName>
</protein>
<comment type="caution">
    <text evidence="2">The sequence shown here is derived from an EMBL/GenBank/DDBJ whole genome shotgun (WGS) entry which is preliminary data.</text>
</comment>
<keyword evidence="3" id="KW-1185">Reference proteome</keyword>